<gene>
    <name evidence="2" type="ORF">LY89DRAFT_779150</name>
</gene>
<accession>A0A194XJE4</accession>
<dbReference type="InParanoid" id="A0A194XJE4"/>
<reference evidence="2 3" key="1">
    <citation type="submission" date="2015-10" db="EMBL/GenBank/DDBJ databases">
        <title>Full genome of DAOMC 229536 Phialocephala scopiformis, a fungal endophyte of spruce producing the potent anti-insectan compound rugulosin.</title>
        <authorList>
            <consortium name="DOE Joint Genome Institute"/>
            <person name="Walker A.K."/>
            <person name="Frasz S.L."/>
            <person name="Seifert K.A."/>
            <person name="Miller J.D."/>
            <person name="Mondo S.J."/>
            <person name="Labutti K."/>
            <person name="Lipzen A."/>
            <person name="Dockter R."/>
            <person name="Kennedy M."/>
            <person name="Grigoriev I.V."/>
            <person name="Spatafora J.W."/>
        </authorList>
    </citation>
    <scope>NUCLEOTIDE SEQUENCE [LARGE SCALE GENOMIC DNA]</scope>
    <source>
        <strain evidence="2 3">CBS 120377</strain>
    </source>
</reference>
<dbReference type="Proteomes" id="UP000070700">
    <property type="component" value="Unassembled WGS sequence"/>
</dbReference>
<protein>
    <submittedName>
        <fullName evidence="2">Uncharacterized protein</fullName>
    </submittedName>
</protein>
<feature type="chain" id="PRO_5008268373" evidence="1">
    <location>
        <begin position="17"/>
        <end position="268"/>
    </location>
</feature>
<proteinExistence type="predicted"/>
<organism evidence="2 3">
    <name type="scientific">Mollisia scopiformis</name>
    <name type="common">Conifer needle endophyte fungus</name>
    <name type="synonym">Phialocephala scopiformis</name>
    <dbReference type="NCBI Taxonomy" id="149040"/>
    <lineage>
        <taxon>Eukaryota</taxon>
        <taxon>Fungi</taxon>
        <taxon>Dikarya</taxon>
        <taxon>Ascomycota</taxon>
        <taxon>Pezizomycotina</taxon>
        <taxon>Leotiomycetes</taxon>
        <taxon>Helotiales</taxon>
        <taxon>Mollisiaceae</taxon>
        <taxon>Mollisia</taxon>
    </lineage>
</organism>
<dbReference type="STRING" id="149040.A0A194XJE4"/>
<keyword evidence="3" id="KW-1185">Reference proteome</keyword>
<sequence>MKFLIALIVFFRFTSAFGDAARYERVFYYYAYLIDATLNAPNGPQTIAANCGKTMGVGTRTTCTFNQFNRYIANKGTNPPDGWDATAAQYPDGATITGDHGLSTTYQTARIGVNINDVATLLRETMSFTRKNIDLLPAGTATDTIKTNIFRQIVGIARTRMENKVNDLIEKFGGNGEGGYKWKDAQGVEHQTQLTIVTKEIATYEGAPDDAVSLDLDFQATVKANPDVDKSDIKTAIKYWNTNSGAPNHNPNILQARNGAEVLSAKCQ</sequence>
<dbReference type="RefSeq" id="XP_018074725.1">
    <property type="nucleotide sequence ID" value="XM_018222274.1"/>
</dbReference>
<dbReference type="KEGG" id="psco:LY89DRAFT_779150"/>
<dbReference type="OrthoDB" id="4917004at2759"/>
<dbReference type="GeneID" id="28832000"/>
<feature type="signal peptide" evidence="1">
    <location>
        <begin position="1"/>
        <end position="16"/>
    </location>
</feature>
<evidence type="ECO:0000313" key="2">
    <source>
        <dbReference type="EMBL" id="KUJ20370.1"/>
    </source>
</evidence>
<keyword evidence="1" id="KW-0732">Signal</keyword>
<name>A0A194XJE4_MOLSC</name>
<dbReference type="AlphaFoldDB" id="A0A194XJE4"/>
<evidence type="ECO:0000256" key="1">
    <source>
        <dbReference type="SAM" id="SignalP"/>
    </source>
</evidence>
<evidence type="ECO:0000313" key="3">
    <source>
        <dbReference type="Proteomes" id="UP000070700"/>
    </source>
</evidence>
<dbReference type="EMBL" id="KQ947409">
    <property type="protein sequence ID" value="KUJ20370.1"/>
    <property type="molecule type" value="Genomic_DNA"/>
</dbReference>